<feature type="compositionally biased region" description="Polar residues" evidence="2">
    <location>
        <begin position="208"/>
        <end position="223"/>
    </location>
</feature>
<feature type="compositionally biased region" description="Basic and acidic residues" evidence="2">
    <location>
        <begin position="784"/>
        <end position="804"/>
    </location>
</feature>
<feature type="compositionally biased region" description="Low complexity" evidence="2">
    <location>
        <begin position="114"/>
        <end position="188"/>
    </location>
</feature>
<dbReference type="EMBL" id="NMPR01000122">
    <property type="protein sequence ID" value="KAA8629834.1"/>
    <property type="molecule type" value="Genomic_DNA"/>
</dbReference>
<reference evidence="3 4" key="1">
    <citation type="submission" date="2017-07" db="EMBL/GenBank/DDBJ databases">
        <title>Genome sequence of the Sordaria macrospora wild type strain R19027.</title>
        <authorList>
            <person name="Nowrousian M."/>
            <person name="Teichert I."/>
            <person name="Kueck U."/>
        </authorList>
    </citation>
    <scope>NUCLEOTIDE SEQUENCE [LARGE SCALE GENOMIC DNA]</scope>
    <source>
        <strain evidence="3 4">R19027</strain>
        <tissue evidence="3">Mycelium</tissue>
    </source>
</reference>
<protein>
    <submittedName>
        <fullName evidence="3">Uncharacterized protein</fullName>
    </submittedName>
</protein>
<evidence type="ECO:0000313" key="4">
    <source>
        <dbReference type="Proteomes" id="UP000433876"/>
    </source>
</evidence>
<feature type="compositionally biased region" description="Polar residues" evidence="2">
    <location>
        <begin position="458"/>
        <end position="488"/>
    </location>
</feature>
<feature type="compositionally biased region" description="Polar residues" evidence="2">
    <location>
        <begin position="395"/>
        <end position="404"/>
    </location>
</feature>
<dbReference type="AlphaFoldDB" id="A0A8S8ZGU2"/>
<feature type="region of interest" description="Disordered" evidence="2">
    <location>
        <begin position="623"/>
        <end position="674"/>
    </location>
</feature>
<feature type="compositionally biased region" description="Polar residues" evidence="2">
    <location>
        <begin position="531"/>
        <end position="543"/>
    </location>
</feature>
<gene>
    <name evidence="3" type="ORF">SMACR_07417</name>
</gene>
<feature type="coiled-coil region" evidence="1">
    <location>
        <begin position="677"/>
        <end position="711"/>
    </location>
</feature>
<feature type="compositionally biased region" description="Acidic residues" evidence="2">
    <location>
        <begin position="625"/>
        <end position="642"/>
    </location>
</feature>
<feature type="compositionally biased region" description="Polar residues" evidence="2">
    <location>
        <begin position="914"/>
        <end position="927"/>
    </location>
</feature>
<dbReference type="PANTHER" id="PTHR38701">
    <property type="entry name" value="CHROMOSOME 8, WHOLE GENOME SHOTGUN SEQUENCE"/>
    <property type="match status" value="1"/>
</dbReference>
<proteinExistence type="predicted"/>
<feature type="compositionally biased region" description="Polar residues" evidence="2">
    <location>
        <begin position="338"/>
        <end position="349"/>
    </location>
</feature>
<evidence type="ECO:0000313" key="3">
    <source>
        <dbReference type="EMBL" id="KAA8629834.1"/>
    </source>
</evidence>
<sequence length="943" mass="99843">MPLRPQSIAHFPPRGPNMGASRSTSPLPPRPVSLAVPVSGKPTINNNNKNNTNNQRSPSPSPSSRPKPVSLPSPQPLDSDQDPVRGARKARKPPPAAIVTTTITPSGARTAHISTSSRPTSGSHRSSTTVISSSSKASSSSTVGKSSSAATKPSSSTPTPTPSSAPAALAFAAASPAGAQATPTSTSSRNSPIIKGRTSQHGAAAHSNLKSGMDRSSNAQSPTVARMPYDRASTTTTRQPQTASVARGLNKAPLTPKVTTTARVSTASTVSTTSTRRRPESVISSTSTRDREHVVSPVPSYLTGNVTPRTASRPTRVNSNTTTPLGTPSLDRNDQWDTRSSLSITSQTADDPRRPIVTFSPASDVGGPRQDPDSKFFYASEATPRSPAQGRPPVLQQTKSSSFFYVNGGTIPPKENPGPASPSPSLGAPFQQQDKLLSKFVYANGASDPEPPVKTRSRPSSVISTASRATSNRPPSVLSQTHYPNKPTSPIKLTPQTSGRSGSMSAMNSPRSPVTASASLSRETVKRKSLSDQPGTAPLNGQSTKRKSLNELPSRPVSGSMPSRPSSLVMAEPPAVARVMTPYSSRPPSEAPSPSVLSVPAPFSSLSENMASGGFASLLAAAEDFVAEESEEDEVDGEESGGDGEPRRGSVSSPSKSSPQDKEISDLVANARRERKVQDLQITNASLEAINRTLERQLRKQTAELRAYKRLSRSGRLSVGPALVASPADAGLLAGADLDALSEEGSELGAEDGERDSLAEELEDEDDDLSGSEDSADMTPATKALRDAERREKDEERLRLDLSKHQQLLSDSQKINQSLKRCLGWTEELIKEGKRALAYQVKASEVEIGGRVLAPEEVEAREAREREEEAAGEDDTDTVNDTINDTDLEETDNESIFTPEPGVLMPRLAAKFINEQNGQQQSWAGKQTQDRDSGIELQPTDGG</sequence>
<feature type="region of interest" description="Disordered" evidence="2">
    <location>
        <begin position="1"/>
        <end position="608"/>
    </location>
</feature>
<keyword evidence="1" id="KW-0175">Coiled coil</keyword>
<feature type="compositionally biased region" description="Acidic residues" evidence="2">
    <location>
        <begin position="740"/>
        <end position="776"/>
    </location>
</feature>
<dbReference type="VEuPathDB" id="FungiDB:SMAC_07417"/>
<feature type="region of interest" description="Disordered" evidence="2">
    <location>
        <begin position="856"/>
        <end position="900"/>
    </location>
</feature>
<feature type="compositionally biased region" description="Pro residues" evidence="2">
    <location>
        <begin position="59"/>
        <end position="75"/>
    </location>
</feature>
<feature type="compositionally biased region" description="Polar residues" evidence="2">
    <location>
        <begin position="302"/>
        <end position="326"/>
    </location>
</feature>
<feature type="compositionally biased region" description="Basic and acidic residues" evidence="2">
    <location>
        <begin position="858"/>
        <end position="869"/>
    </location>
</feature>
<accession>A0A8S8ZGU2</accession>
<dbReference type="Proteomes" id="UP000433876">
    <property type="component" value="Unassembled WGS sequence"/>
</dbReference>
<organism evidence="3 4">
    <name type="scientific">Sordaria macrospora</name>
    <dbReference type="NCBI Taxonomy" id="5147"/>
    <lineage>
        <taxon>Eukaryota</taxon>
        <taxon>Fungi</taxon>
        <taxon>Dikarya</taxon>
        <taxon>Ascomycota</taxon>
        <taxon>Pezizomycotina</taxon>
        <taxon>Sordariomycetes</taxon>
        <taxon>Sordariomycetidae</taxon>
        <taxon>Sordariales</taxon>
        <taxon>Sordariaceae</taxon>
        <taxon>Sordaria</taxon>
    </lineage>
</organism>
<feature type="compositionally biased region" description="Acidic residues" evidence="2">
    <location>
        <begin position="870"/>
        <end position="893"/>
    </location>
</feature>
<feature type="compositionally biased region" description="Polar residues" evidence="2">
    <location>
        <begin position="232"/>
        <end position="244"/>
    </location>
</feature>
<comment type="caution">
    <text evidence="3">The sequence shown here is derived from an EMBL/GenBank/DDBJ whole genome shotgun (WGS) entry which is preliminary data.</text>
</comment>
<name>A0A8S8ZGU2_SORMA</name>
<evidence type="ECO:0000256" key="1">
    <source>
        <dbReference type="SAM" id="Coils"/>
    </source>
</evidence>
<feature type="compositionally biased region" description="Low complexity" evidence="2">
    <location>
        <begin position="45"/>
        <end position="58"/>
    </location>
</feature>
<feature type="compositionally biased region" description="Low complexity" evidence="2">
    <location>
        <begin position="582"/>
        <end position="608"/>
    </location>
</feature>
<dbReference type="PANTHER" id="PTHR38701:SF1">
    <property type="entry name" value="UP-REGULATED DURING SEPTATION PROTEIN 1 DOMAIN-CONTAINING PROTEIN"/>
    <property type="match status" value="1"/>
</dbReference>
<feature type="compositionally biased region" description="Low complexity" evidence="2">
    <location>
        <begin position="258"/>
        <end position="274"/>
    </location>
</feature>
<evidence type="ECO:0000256" key="2">
    <source>
        <dbReference type="SAM" id="MobiDB-lite"/>
    </source>
</evidence>
<feature type="region of interest" description="Disordered" evidence="2">
    <location>
        <begin position="736"/>
        <end position="811"/>
    </location>
</feature>
<feature type="region of interest" description="Disordered" evidence="2">
    <location>
        <begin position="913"/>
        <end position="943"/>
    </location>
</feature>
<feature type="compositionally biased region" description="Polar residues" evidence="2">
    <location>
        <begin position="494"/>
        <end position="522"/>
    </location>
</feature>